<protein>
    <recommendedName>
        <fullName evidence="2">Alpha/beta hydrolase fold-3 domain-containing protein</fullName>
    </recommendedName>
</protein>
<dbReference type="InterPro" id="IPR029058">
    <property type="entry name" value="AB_hydrolase_fold"/>
</dbReference>
<reference evidence="3" key="1">
    <citation type="submission" date="2011-08" db="EMBL/GenBank/DDBJ databases">
        <title>Complete sequence of chromosome of Streptomyces violaceusniger Tu 4113.</title>
        <authorList>
            <consortium name="US DOE Joint Genome Institute"/>
            <person name="Lucas S."/>
            <person name="Han J."/>
            <person name="Lapidus A."/>
            <person name="Cheng J.-F."/>
            <person name="Goodwin L."/>
            <person name="Pitluck S."/>
            <person name="Peters L."/>
            <person name="Ivanova N."/>
            <person name="Daligault H."/>
            <person name="Detter J.C."/>
            <person name="Han C."/>
            <person name="Tapia R."/>
            <person name="Land M."/>
            <person name="Hauser L."/>
            <person name="Kyrpides N."/>
            <person name="Ivanova N."/>
            <person name="Pagani I."/>
            <person name="Hagen A."/>
            <person name="Katz L."/>
            <person name="Fiedler H.-P."/>
            <person name="Keasling J."/>
            <person name="Fortman J."/>
            <person name="Woyke T."/>
        </authorList>
    </citation>
    <scope>NUCLEOTIDE SEQUENCE [LARGE SCALE GENOMIC DNA]</scope>
    <source>
        <strain evidence="3">Tu 4113</strain>
    </source>
</reference>
<dbReference type="PANTHER" id="PTHR48081:SF8">
    <property type="entry name" value="ALPHA_BETA HYDROLASE FOLD-3 DOMAIN-CONTAINING PROTEIN-RELATED"/>
    <property type="match status" value="1"/>
</dbReference>
<dbReference type="Gene3D" id="3.40.50.1820">
    <property type="entry name" value="alpha/beta hydrolase"/>
    <property type="match status" value="1"/>
</dbReference>
<proteinExistence type="predicted"/>
<gene>
    <name evidence="3" type="ORF">Strvi_6435</name>
</gene>
<dbReference type="InterPro" id="IPR050300">
    <property type="entry name" value="GDXG_lipolytic_enzyme"/>
</dbReference>
<sequence length="308" mass="32396">MRTTAHPATERDLEAVADALTALRGKADTGAALLSHFDRSAVGFATEPWQIGDLANEWVCAPGTGNAGVVLYLHGRRFQHDEPADIYAGPLSAASGLPVLLTHYRLAPQHPYPAALDDVLSVYRALLAQGFPADQIALVGHSAGATLALSALQRLRESGDPIPACAVALCPITDFTLSGTSLTSNAGTDIVSMEELHQIRDTYLAGAHPAGAPQSPLAGTTEGLPPLLIGCGDAELLRDDATRFAEKADSAGVDVNLEIYQDMPHGFPVMGLESSADLTQRVSAFITQRFNGGSPDTPERSLTIRRLG</sequence>
<dbReference type="KEGG" id="svl:Strvi_6435"/>
<dbReference type="GO" id="GO:0016787">
    <property type="term" value="F:hydrolase activity"/>
    <property type="evidence" value="ECO:0007669"/>
    <property type="project" value="UniProtKB-KW"/>
</dbReference>
<evidence type="ECO:0000256" key="1">
    <source>
        <dbReference type="ARBA" id="ARBA00022801"/>
    </source>
</evidence>
<dbReference type="EMBL" id="CP002994">
    <property type="protein sequence ID" value="AEM85869.1"/>
    <property type="molecule type" value="Genomic_DNA"/>
</dbReference>
<feature type="domain" description="Alpha/beta hydrolase fold-3" evidence="2">
    <location>
        <begin position="70"/>
        <end position="267"/>
    </location>
</feature>
<evidence type="ECO:0000313" key="4">
    <source>
        <dbReference type="Proteomes" id="UP000008703"/>
    </source>
</evidence>
<evidence type="ECO:0000313" key="3">
    <source>
        <dbReference type="EMBL" id="AEM85869.1"/>
    </source>
</evidence>
<dbReference type="InterPro" id="IPR013094">
    <property type="entry name" value="AB_hydrolase_3"/>
</dbReference>
<dbReference type="SUPFAM" id="SSF53474">
    <property type="entry name" value="alpha/beta-Hydrolases"/>
    <property type="match status" value="1"/>
</dbReference>
<accession>G2P868</accession>
<dbReference type="Pfam" id="PF07859">
    <property type="entry name" value="Abhydrolase_3"/>
    <property type="match status" value="1"/>
</dbReference>
<organism evidence="3 4">
    <name type="scientific">Streptomyces violaceusniger (strain Tu 4113)</name>
    <dbReference type="NCBI Taxonomy" id="653045"/>
    <lineage>
        <taxon>Bacteria</taxon>
        <taxon>Bacillati</taxon>
        <taxon>Actinomycetota</taxon>
        <taxon>Actinomycetes</taxon>
        <taxon>Kitasatosporales</taxon>
        <taxon>Streptomycetaceae</taxon>
        <taxon>Streptomyces</taxon>
        <taxon>Streptomyces violaceusniger group</taxon>
    </lineage>
</organism>
<dbReference type="AlphaFoldDB" id="G2P868"/>
<name>G2P868_STRV4</name>
<dbReference type="eggNOG" id="COG0657">
    <property type="taxonomic scope" value="Bacteria"/>
</dbReference>
<keyword evidence="4" id="KW-1185">Reference proteome</keyword>
<keyword evidence="1" id="KW-0378">Hydrolase</keyword>
<dbReference type="Proteomes" id="UP000008703">
    <property type="component" value="Chromosome"/>
</dbReference>
<dbReference type="RefSeq" id="WP_014059351.1">
    <property type="nucleotide sequence ID" value="NC_015957.1"/>
</dbReference>
<dbReference type="HOGENOM" id="CLU_012494_13_1_11"/>
<evidence type="ECO:0000259" key="2">
    <source>
        <dbReference type="Pfam" id="PF07859"/>
    </source>
</evidence>
<dbReference type="PANTHER" id="PTHR48081">
    <property type="entry name" value="AB HYDROLASE SUPERFAMILY PROTEIN C4A8.06C"/>
    <property type="match status" value="1"/>
</dbReference>